<dbReference type="EMBL" id="JACHOR010000001">
    <property type="protein sequence ID" value="MBB5744656.1"/>
    <property type="molecule type" value="Genomic_DNA"/>
</dbReference>
<dbReference type="InterPro" id="IPR009057">
    <property type="entry name" value="Homeodomain-like_sf"/>
</dbReference>
<feature type="domain" description="HTH merR-type" evidence="1">
    <location>
        <begin position="9"/>
        <end position="83"/>
    </location>
</feature>
<accession>A0A7W9FCQ5</accession>
<dbReference type="InterPro" id="IPR036388">
    <property type="entry name" value="WH-like_DNA-bd_sf"/>
</dbReference>
<evidence type="ECO:0000313" key="2">
    <source>
        <dbReference type="EMBL" id="MBB5744656.1"/>
    </source>
</evidence>
<organism evidence="2 3">
    <name type="scientific">Brevundimonas variabilis</name>
    <dbReference type="NCBI Taxonomy" id="74312"/>
    <lineage>
        <taxon>Bacteria</taxon>
        <taxon>Pseudomonadati</taxon>
        <taxon>Pseudomonadota</taxon>
        <taxon>Alphaproteobacteria</taxon>
        <taxon>Caulobacterales</taxon>
        <taxon>Caulobacteraceae</taxon>
        <taxon>Brevundimonas</taxon>
    </lineage>
</organism>
<dbReference type="Gene3D" id="1.10.1660.10">
    <property type="match status" value="1"/>
</dbReference>
<dbReference type="SUPFAM" id="SSF46689">
    <property type="entry name" value="Homeodomain-like"/>
    <property type="match status" value="1"/>
</dbReference>
<reference evidence="2 3" key="1">
    <citation type="submission" date="2020-08" db="EMBL/GenBank/DDBJ databases">
        <title>Genomic Encyclopedia of Type Strains, Phase IV (KMG-IV): sequencing the most valuable type-strain genomes for metagenomic binning, comparative biology and taxonomic classification.</title>
        <authorList>
            <person name="Goeker M."/>
        </authorList>
    </citation>
    <scope>NUCLEOTIDE SEQUENCE [LARGE SCALE GENOMIC DNA]</scope>
    <source>
        <strain evidence="2 3">DSM 4737</strain>
    </source>
</reference>
<dbReference type="AlphaFoldDB" id="A0A7W9FCQ5"/>
<keyword evidence="3" id="KW-1185">Reference proteome</keyword>
<dbReference type="Pfam" id="PF13411">
    <property type="entry name" value="MerR_1"/>
    <property type="match status" value="1"/>
</dbReference>
<dbReference type="Proteomes" id="UP000545037">
    <property type="component" value="Unassembled WGS sequence"/>
</dbReference>
<evidence type="ECO:0000259" key="1">
    <source>
        <dbReference type="SMART" id="SM00422"/>
    </source>
</evidence>
<protein>
    <submittedName>
        <fullName evidence="2">Uncharacterized protein (DUF433 family)</fullName>
    </submittedName>
</protein>
<dbReference type="GO" id="GO:0003677">
    <property type="term" value="F:DNA binding"/>
    <property type="evidence" value="ECO:0007669"/>
    <property type="project" value="InterPro"/>
</dbReference>
<dbReference type="GO" id="GO:0006355">
    <property type="term" value="P:regulation of DNA-templated transcription"/>
    <property type="evidence" value="ECO:0007669"/>
    <property type="project" value="InterPro"/>
</dbReference>
<dbReference type="Pfam" id="PF04255">
    <property type="entry name" value="DUF433"/>
    <property type="match status" value="1"/>
</dbReference>
<evidence type="ECO:0000313" key="3">
    <source>
        <dbReference type="Proteomes" id="UP000545037"/>
    </source>
</evidence>
<comment type="caution">
    <text evidence="2">The sequence shown here is derived from an EMBL/GenBank/DDBJ whole genome shotgun (WGS) entry which is preliminary data.</text>
</comment>
<dbReference type="Gene3D" id="1.10.10.10">
    <property type="entry name" value="Winged helix-like DNA-binding domain superfamily/Winged helix DNA-binding domain"/>
    <property type="match status" value="1"/>
</dbReference>
<dbReference type="InterPro" id="IPR000551">
    <property type="entry name" value="MerR-type_HTH_dom"/>
</dbReference>
<dbReference type="SMART" id="SM00422">
    <property type="entry name" value="HTH_MERR"/>
    <property type="match status" value="1"/>
</dbReference>
<dbReference type="SUPFAM" id="SSF46955">
    <property type="entry name" value="Putative DNA-binding domain"/>
    <property type="match status" value="1"/>
</dbReference>
<name>A0A7W9FCQ5_9CAUL</name>
<gene>
    <name evidence="2" type="ORF">GGR13_000228</name>
</gene>
<proteinExistence type="predicted"/>
<sequence>MSNDVIAAFTQEQVQSLTGLTTGQLRHWEKIGFFVPGHAAESARSPYSRIYSFKDVVGLRTIAVLMGKHGVSMHHLKKVAEKLSAYSAAPWSEIKLKVWKREVQFDEPETGRTRGVVDGQYVLLEIIDVIEDMRRDAAAMRERKSDQVGKIEKHRYVNHNQAVIAGTRISVGAIQRLAEDGFSPDQIIAEYPRLTKADVSAALKHQTAMAA</sequence>
<dbReference type="RefSeq" id="WP_183211633.1">
    <property type="nucleotide sequence ID" value="NZ_JACHOR010000001.1"/>
</dbReference>
<dbReference type="InterPro" id="IPR009061">
    <property type="entry name" value="DNA-bd_dom_put_sf"/>
</dbReference>
<dbReference type="InterPro" id="IPR007367">
    <property type="entry name" value="DUF433"/>
</dbReference>